<keyword evidence="3 6" id="KW-0732">Signal</keyword>
<evidence type="ECO:0000259" key="8">
    <source>
        <dbReference type="Pfam" id="PF14322"/>
    </source>
</evidence>
<evidence type="ECO:0000256" key="5">
    <source>
        <dbReference type="ARBA" id="ARBA00023237"/>
    </source>
</evidence>
<dbReference type="Proteomes" id="UP000266441">
    <property type="component" value="Unassembled WGS sequence"/>
</dbReference>
<dbReference type="Pfam" id="PF07980">
    <property type="entry name" value="SusD_RagB"/>
    <property type="match status" value="1"/>
</dbReference>
<name>A0A399DAZ2_9BACT</name>
<organism evidence="9 10">
    <name type="scientific">Mariniphaga sediminis</name>
    <dbReference type="NCBI Taxonomy" id="1628158"/>
    <lineage>
        <taxon>Bacteria</taxon>
        <taxon>Pseudomonadati</taxon>
        <taxon>Bacteroidota</taxon>
        <taxon>Bacteroidia</taxon>
        <taxon>Marinilabiliales</taxon>
        <taxon>Prolixibacteraceae</taxon>
        <taxon>Mariniphaga</taxon>
    </lineage>
</organism>
<proteinExistence type="inferred from homology"/>
<sequence length="640" mass="73857">MKKLNIFCTILLFSISFACSDYLDVVPDNVATIDYSFRDRVSAEKFLFTCYSYLPEIGNAATDPAIMGSDEIWVHGRDPYYNRYTGYFYAYDIKRGLQNVSNPLCNYWDGGYRGINLYIGIRDCNIFLENIHLVHDLNDAERKRWIAEVKFLKAYFHYYLLRMYGPIPIIDENLPISASIDEVRVFREPVDECFSYVVGLLNEAITDLPMEIGDVSSELGRITKPIAMAVKAEALVTAASPLFNGNTAYSGMADSRGIQLFSQEYDENKWKIAMDACKSAIDTALMTNHQLYEFNDLRYPVSEKTKQVMSARNAFGERWNEEIIWGMSRNTALNIQYLSMPYFTLSHVQNVLTQPILSPPIHIAELFYSENGVPIDEDPSFDFENRYSISLAENQEYYLTNTFETANLNQHREPRFYANLGFDGGVWFGNGRYKDIGTGSSSETSWVLQSKSGQASGKSSSMRYSITGYFIKKYSNFETAGTTTLVYNRMSFPVIRLADLYLLYAEARNEFSGPDAEVYEYLDKVRERAGLNGVVESWGAYSMYPEKPSTKEGLREIIRQERMIELAFEGKRFWDIRRWKIADQLFNRPVKGWNVKGQTASEYYNVVTLELLEFTTKEYFWPLKQQTLRVNPNLVQNLFW</sequence>
<evidence type="ECO:0000256" key="2">
    <source>
        <dbReference type="ARBA" id="ARBA00006275"/>
    </source>
</evidence>
<gene>
    <name evidence="9" type="ORF">D1164_02125</name>
</gene>
<dbReference type="InterPro" id="IPR012944">
    <property type="entry name" value="SusD_RagB_dom"/>
</dbReference>
<evidence type="ECO:0000313" key="9">
    <source>
        <dbReference type="EMBL" id="RIH67242.1"/>
    </source>
</evidence>
<dbReference type="SUPFAM" id="SSF48452">
    <property type="entry name" value="TPR-like"/>
    <property type="match status" value="1"/>
</dbReference>
<accession>A0A399DAZ2</accession>
<dbReference type="RefSeq" id="WP_119348266.1">
    <property type="nucleotide sequence ID" value="NZ_QWET01000001.1"/>
</dbReference>
<keyword evidence="10" id="KW-1185">Reference proteome</keyword>
<feature type="domain" description="RagB/SusD" evidence="7">
    <location>
        <begin position="357"/>
        <end position="640"/>
    </location>
</feature>
<feature type="domain" description="SusD-like N-terminal" evidence="8">
    <location>
        <begin position="103"/>
        <end position="227"/>
    </location>
</feature>
<keyword evidence="5" id="KW-0998">Cell outer membrane</keyword>
<evidence type="ECO:0000313" key="10">
    <source>
        <dbReference type="Proteomes" id="UP000266441"/>
    </source>
</evidence>
<evidence type="ECO:0000256" key="4">
    <source>
        <dbReference type="ARBA" id="ARBA00023136"/>
    </source>
</evidence>
<feature type="chain" id="PRO_5017402280" evidence="6">
    <location>
        <begin position="19"/>
        <end position="640"/>
    </location>
</feature>
<dbReference type="InterPro" id="IPR011990">
    <property type="entry name" value="TPR-like_helical_dom_sf"/>
</dbReference>
<evidence type="ECO:0000259" key="7">
    <source>
        <dbReference type="Pfam" id="PF07980"/>
    </source>
</evidence>
<dbReference type="Pfam" id="PF14322">
    <property type="entry name" value="SusD-like_3"/>
    <property type="match status" value="1"/>
</dbReference>
<comment type="caution">
    <text evidence="9">The sequence shown here is derived from an EMBL/GenBank/DDBJ whole genome shotgun (WGS) entry which is preliminary data.</text>
</comment>
<comment type="similarity">
    <text evidence="2">Belongs to the SusD family.</text>
</comment>
<keyword evidence="4" id="KW-0472">Membrane</keyword>
<evidence type="ECO:0000256" key="3">
    <source>
        <dbReference type="ARBA" id="ARBA00022729"/>
    </source>
</evidence>
<dbReference type="OrthoDB" id="724176at2"/>
<feature type="signal peptide" evidence="6">
    <location>
        <begin position="1"/>
        <end position="18"/>
    </location>
</feature>
<evidence type="ECO:0000256" key="1">
    <source>
        <dbReference type="ARBA" id="ARBA00004442"/>
    </source>
</evidence>
<dbReference type="PROSITE" id="PS51257">
    <property type="entry name" value="PROKAR_LIPOPROTEIN"/>
    <property type="match status" value="1"/>
</dbReference>
<evidence type="ECO:0000256" key="6">
    <source>
        <dbReference type="SAM" id="SignalP"/>
    </source>
</evidence>
<dbReference type="Gene3D" id="1.25.40.390">
    <property type="match status" value="1"/>
</dbReference>
<comment type="subcellular location">
    <subcellularLocation>
        <location evidence="1">Cell outer membrane</location>
    </subcellularLocation>
</comment>
<dbReference type="EMBL" id="QWET01000001">
    <property type="protein sequence ID" value="RIH67242.1"/>
    <property type="molecule type" value="Genomic_DNA"/>
</dbReference>
<protein>
    <submittedName>
        <fullName evidence="9">RagB/SusD family nutrient uptake outer membrane protein</fullName>
    </submittedName>
</protein>
<dbReference type="InterPro" id="IPR033985">
    <property type="entry name" value="SusD-like_N"/>
</dbReference>
<dbReference type="GO" id="GO:0009279">
    <property type="term" value="C:cell outer membrane"/>
    <property type="evidence" value="ECO:0007669"/>
    <property type="project" value="UniProtKB-SubCell"/>
</dbReference>
<dbReference type="AlphaFoldDB" id="A0A399DAZ2"/>
<reference evidence="9 10" key="1">
    <citation type="journal article" date="2015" name="Int. J. Syst. Evol. Microbiol.">
        <title>Mariniphaga sediminis sp. nov., isolated from coastal sediment.</title>
        <authorList>
            <person name="Wang F.Q."/>
            <person name="Shen Q.Y."/>
            <person name="Chen G.J."/>
            <person name="Du Z.J."/>
        </authorList>
    </citation>
    <scope>NUCLEOTIDE SEQUENCE [LARGE SCALE GENOMIC DNA]</scope>
    <source>
        <strain evidence="9 10">SY21</strain>
    </source>
</reference>